<proteinExistence type="predicted"/>
<evidence type="ECO:0000313" key="4">
    <source>
        <dbReference type="Proteomes" id="UP000284046"/>
    </source>
</evidence>
<dbReference type="Gene3D" id="2.30.30.290">
    <property type="entry name" value="YopX-like domains"/>
    <property type="match status" value="1"/>
</dbReference>
<sequence>MIPKFRAWDKTHKKLGMIDADMQDGLFQSVKIFDEDGDDWQESENFILMQSTGLKDKNGKEIFEGDVVVMDGWRRQVVTFGTQEVEEDFGSVRIYRGFNLYLGGGYPNAVMSTFEVVGNIYENPELVEGDA</sequence>
<dbReference type="Pfam" id="PF09643">
    <property type="entry name" value="YopX"/>
    <property type="match status" value="1"/>
</dbReference>
<dbReference type="NCBIfam" id="TIGR01671">
    <property type="entry name" value="phage_TIGR01671"/>
    <property type="match status" value="1"/>
</dbReference>
<feature type="domain" description="YopX protein" evidence="1">
    <location>
        <begin position="4"/>
        <end position="128"/>
    </location>
</feature>
<gene>
    <name evidence="3" type="ORF">DWX18_04165</name>
    <name evidence="2" type="ORF">DWX18_09405</name>
</gene>
<accession>A0A412PL72</accession>
<evidence type="ECO:0000313" key="2">
    <source>
        <dbReference type="EMBL" id="RGT59445.1"/>
    </source>
</evidence>
<reference evidence="2 4" key="1">
    <citation type="submission" date="2018-08" db="EMBL/GenBank/DDBJ databases">
        <title>A genome reference for cultivated species of the human gut microbiota.</title>
        <authorList>
            <person name="Zou Y."/>
            <person name="Xue W."/>
            <person name="Luo G."/>
        </authorList>
    </citation>
    <scope>NUCLEOTIDE SEQUENCE [LARGE SCALE GENOMIC DNA]</scope>
    <source>
        <strain evidence="2 4">AF18-38</strain>
    </source>
</reference>
<dbReference type="EMBL" id="QRWZ01000004">
    <property type="protein sequence ID" value="RGT61404.1"/>
    <property type="molecule type" value="Genomic_DNA"/>
</dbReference>
<evidence type="ECO:0000259" key="1">
    <source>
        <dbReference type="Pfam" id="PF09643"/>
    </source>
</evidence>
<dbReference type="InterPro" id="IPR019096">
    <property type="entry name" value="YopX_protein"/>
</dbReference>
<dbReference type="RefSeq" id="WP_118138859.1">
    <property type="nucleotide sequence ID" value="NZ_JAPAHZ010000001.1"/>
</dbReference>
<dbReference type="Proteomes" id="UP000284046">
    <property type="component" value="Unassembled WGS sequence"/>
</dbReference>
<dbReference type="AlphaFoldDB" id="A0A412PL72"/>
<comment type="caution">
    <text evidence="2">The sequence shown here is derived from an EMBL/GenBank/DDBJ whole genome shotgun (WGS) entry which is preliminary data.</text>
</comment>
<dbReference type="EMBL" id="QRWZ01000017">
    <property type="protein sequence ID" value="RGT59445.1"/>
    <property type="molecule type" value="Genomic_DNA"/>
</dbReference>
<dbReference type="InterPro" id="IPR023385">
    <property type="entry name" value="YopX-like_C"/>
</dbReference>
<protein>
    <recommendedName>
        <fullName evidence="1">YopX protein domain-containing protein</fullName>
    </recommendedName>
</protein>
<evidence type="ECO:0000313" key="3">
    <source>
        <dbReference type="EMBL" id="RGT61404.1"/>
    </source>
</evidence>
<organism evidence="2 4">
    <name type="scientific">Streptococcus anginosus</name>
    <dbReference type="NCBI Taxonomy" id="1328"/>
    <lineage>
        <taxon>Bacteria</taxon>
        <taxon>Bacillati</taxon>
        <taxon>Bacillota</taxon>
        <taxon>Bacilli</taxon>
        <taxon>Lactobacillales</taxon>
        <taxon>Streptococcaceae</taxon>
        <taxon>Streptococcus</taxon>
        <taxon>Streptococcus anginosus group</taxon>
    </lineage>
</organism>
<name>A0A412PL72_STRAP</name>
<dbReference type="InterPro" id="IPR010024">
    <property type="entry name" value="CHP16711"/>
</dbReference>
<dbReference type="SUPFAM" id="SSF159006">
    <property type="entry name" value="YopX-like"/>
    <property type="match status" value="1"/>
</dbReference>